<dbReference type="Proteomes" id="UP000233343">
    <property type="component" value="Unassembled WGS sequence"/>
</dbReference>
<dbReference type="EMBL" id="PISD01000013">
    <property type="protein sequence ID" value="PKG29744.1"/>
    <property type="molecule type" value="Genomic_DNA"/>
</dbReference>
<accession>A0A2N0ZJR9</accession>
<gene>
    <name evidence="2" type="ORF">CWS20_07720</name>
</gene>
<dbReference type="AlphaFoldDB" id="A0A2N0ZJR9"/>
<proteinExistence type="predicted"/>
<comment type="caution">
    <text evidence="2">The sequence shown here is derived from an EMBL/GenBank/DDBJ whole genome shotgun (WGS) entry which is preliminary data.</text>
</comment>
<evidence type="ECO:0000313" key="2">
    <source>
        <dbReference type="EMBL" id="PKG29744.1"/>
    </source>
</evidence>
<keyword evidence="1" id="KW-1133">Transmembrane helix</keyword>
<protein>
    <submittedName>
        <fullName evidence="2">Uncharacterized protein</fullName>
    </submittedName>
</protein>
<dbReference type="RefSeq" id="WP_066192917.1">
    <property type="nucleotide sequence ID" value="NZ_JAMAUX010000007.1"/>
</dbReference>
<feature type="transmembrane region" description="Helical" evidence="1">
    <location>
        <begin position="6"/>
        <end position="24"/>
    </location>
</feature>
<name>A0A2N0ZJR9_9BACI</name>
<keyword evidence="3" id="KW-1185">Reference proteome</keyword>
<reference evidence="2 3" key="1">
    <citation type="journal article" date="2010" name="Int. J. Syst. Evol. Microbiol.">
        <title>Bacillus horneckiae sp. nov., isolated from a spacecraft-assembly clean room.</title>
        <authorList>
            <person name="Vaishampayan P."/>
            <person name="Probst A."/>
            <person name="Krishnamurthi S."/>
            <person name="Ghosh S."/>
            <person name="Osman S."/>
            <person name="McDowall A."/>
            <person name="Ruckmani A."/>
            <person name="Mayilraj S."/>
            <person name="Venkateswaran K."/>
        </authorList>
    </citation>
    <scope>NUCLEOTIDE SEQUENCE [LARGE SCALE GENOMIC DNA]</scope>
    <source>
        <strain evidence="3">1PO1SC</strain>
    </source>
</reference>
<keyword evidence="1" id="KW-0472">Membrane</keyword>
<keyword evidence="1" id="KW-0812">Transmembrane</keyword>
<sequence>MFDTLTLLLAIYTIVCVQMLNFLISSGKNVGRKKMNNGKQNDIDPFLQWHLDTDQIDLCSRCQLCFK</sequence>
<evidence type="ECO:0000313" key="3">
    <source>
        <dbReference type="Proteomes" id="UP000233343"/>
    </source>
</evidence>
<organism evidence="2 3">
    <name type="scientific">Cytobacillus horneckiae</name>
    <dbReference type="NCBI Taxonomy" id="549687"/>
    <lineage>
        <taxon>Bacteria</taxon>
        <taxon>Bacillati</taxon>
        <taxon>Bacillota</taxon>
        <taxon>Bacilli</taxon>
        <taxon>Bacillales</taxon>
        <taxon>Bacillaceae</taxon>
        <taxon>Cytobacillus</taxon>
    </lineage>
</organism>
<evidence type="ECO:0000256" key="1">
    <source>
        <dbReference type="SAM" id="Phobius"/>
    </source>
</evidence>